<gene>
    <name evidence="1" type="ORF">K4L44_06275</name>
</gene>
<keyword evidence="2" id="KW-1185">Reference proteome</keyword>
<reference evidence="1" key="1">
    <citation type="submission" date="2021-08" db="EMBL/GenBank/DDBJ databases">
        <title>Novel anaerobic bacterium isolated from sea squirt in East Sea, Republic of Korea.</title>
        <authorList>
            <person name="Nguyen T.H."/>
            <person name="Li Z."/>
            <person name="Lee Y.-J."/>
            <person name="Ko J."/>
            <person name="Kim S.-G."/>
        </authorList>
    </citation>
    <scope>NUCLEOTIDE SEQUENCE</scope>
    <source>
        <strain evidence="1">KCTC 25031</strain>
    </source>
</reference>
<name>A0AC61NKU5_9BACT</name>
<protein>
    <submittedName>
        <fullName evidence="1">PAS domain-containing protein</fullName>
    </submittedName>
</protein>
<dbReference type="Proteomes" id="UP000826212">
    <property type="component" value="Chromosome"/>
</dbReference>
<evidence type="ECO:0000313" key="2">
    <source>
        <dbReference type="Proteomes" id="UP000826212"/>
    </source>
</evidence>
<accession>A0AC61NKU5</accession>
<dbReference type="EMBL" id="CP081303">
    <property type="protein sequence ID" value="QZE15435.1"/>
    <property type="molecule type" value="Genomic_DNA"/>
</dbReference>
<proteinExistence type="predicted"/>
<evidence type="ECO:0000313" key="1">
    <source>
        <dbReference type="EMBL" id="QZE15435.1"/>
    </source>
</evidence>
<organism evidence="1 2">
    <name type="scientific">Halosquirtibacter laminarini</name>
    <dbReference type="NCBI Taxonomy" id="3374600"/>
    <lineage>
        <taxon>Bacteria</taxon>
        <taxon>Pseudomonadati</taxon>
        <taxon>Bacteroidota</taxon>
        <taxon>Bacteroidia</taxon>
        <taxon>Marinilabiliales</taxon>
        <taxon>Prolixibacteraceae</taxon>
        <taxon>Halosquirtibacter</taxon>
    </lineage>
</organism>
<sequence length="506" mass="58804">MKEYMDLDMDKISKILEIKRQIFDGELTKEEAKALVSRTFDVIKPEEFAYTEQQISLKGISDELMTDEMDDIIDVFRDVLDPTRSKFPSGHPIRCYELEIEALYALADEMEKHASRKFVKNQWLELYEKLSEINTHFSRKQNQLFSILEQKDFDRPSKIMWTFDNNVRDAIKEAFGLLRADKDVLFLEKQAHVIELVRDILSKEEDVLLPTAARLLTEEEFEKMKSGDDEIGYCLIDAPVRVIQTEDKPEVSSDLLSDLFGVLKKHEMLPKQVSGSEEMDVSMGKLTLNQINLIFKHLPIDLSYVDEHDIVKFYSDTKHRVFPRSAGVIGREVQNCHPRESVETVEQIIAEFRAGRQDEAEFWLQMGDKFIYIIYNAVRDDQGNFRGVLEMMQDATHIRSLEGSQKLLSWNKNEVQEDSKPKEKNDSERSTDRIITKEMIIAPLLKKYPFLKSYLISLSEKYKKLDNPVVFNTMGNIATIEMIAGRGGFETDKLIDLLEKRVLEEK</sequence>